<dbReference type="SUPFAM" id="SSF53383">
    <property type="entry name" value="PLP-dependent transferases"/>
    <property type="match status" value="1"/>
</dbReference>
<evidence type="ECO:0000256" key="1">
    <source>
        <dbReference type="ARBA" id="ARBA00022898"/>
    </source>
</evidence>
<dbReference type="Gene3D" id="3.90.1150.10">
    <property type="entry name" value="Aspartate Aminotransferase, domain 1"/>
    <property type="match status" value="1"/>
</dbReference>
<proteinExistence type="predicted"/>
<evidence type="ECO:0000313" key="4">
    <source>
        <dbReference type="Proteomes" id="UP001147695"/>
    </source>
</evidence>
<comment type="caution">
    <text evidence="3">The sequence shown here is derived from an EMBL/GenBank/DDBJ whole genome shotgun (WGS) entry which is preliminary data.</text>
</comment>
<organism evidence="3 4">
    <name type="scientific">Penicillium brevicompactum</name>
    <dbReference type="NCBI Taxonomy" id="5074"/>
    <lineage>
        <taxon>Eukaryota</taxon>
        <taxon>Fungi</taxon>
        <taxon>Dikarya</taxon>
        <taxon>Ascomycota</taxon>
        <taxon>Pezizomycotina</taxon>
        <taxon>Eurotiomycetes</taxon>
        <taxon>Eurotiomycetidae</taxon>
        <taxon>Eurotiales</taxon>
        <taxon>Aspergillaceae</taxon>
        <taxon>Penicillium</taxon>
    </lineage>
</organism>
<evidence type="ECO:0000313" key="3">
    <source>
        <dbReference type="EMBL" id="KAJ5334914.1"/>
    </source>
</evidence>
<dbReference type="InterPro" id="IPR015421">
    <property type="entry name" value="PyrdxlP-dep_Trfase_major"/>
</dbReference>
<dbReference type="Proteomes" id="UP001147695">
    <property type="component" value="Unassembled WGS sequence"/>
</dbReference>
<evidence type="ECO:0000259" key="2">
    <source>
        <dbReference type="Pfam" id="PF00266"/>
    </source>
</evidence>
<reference evidence="3" key="2">
    <citation type="journal article" date="2023" name="IMA Fungus">
        <title>Comparative genomic study of the Penicillium genus elucidates a diverse pangenome and 15 lateral gene transfer events.</title>
        <authorList>
            <person name="Petersen C."/>
            <person name="Sorensen T."/>
            <person name="Nielsen M.R."/>
            <person name="Sondergaard T.E."/>
            <person name="Sorensen J.L."/>
            <person name="Fitzpatrick D.A."/>
            <person name="Frisvad J.C."/>
            <person name="Nielsen K.L."/>
        </authorList>
    </citation>
    <scope>NUCLEOTIDE SEQUENCE</scope>
    <source>
        <strain evidence="3">IBT 35673</strain>
    </source>
</reference>
<sequence length="418" mass="46371">MAPISIPTTVVDEATMRSKQNVHSSTSSNTKFEIMRPLVPLVSEHNVLHLNAAFMPPSNLIIRDAIDRFCELGLHHSSPKSDWKKDVENARELVAQYLNTKPSSIAFTRDTTEGMGSFMHSLAFQPGDNVVILDCEHPNQAYGWLSLRKAGLEVRQVPTDQDGKNPANAATFASFVDERTRCIGLSSIMFHNGQWNDIADIAKTFKPKGVEILADLTQEVGFTNVDIQALGVSAAAFSLHKGFNIPTGLAVLYVSEDFINKNDPVPPMVSYGSVFDPSEDFQVSSGPVAFHPTARRYEHANMCLIGAVAAKAFLRFYLDVINPNDVQQHLHKLGELLRQGCQRLGIKILGPGGRHAPHLYTLKLFNPRWSEHFKANETVVSIFHWGVRVSFGFYNVRSDVTRFIQVLESGIQAGITEE</sequence>
<feature type="domain" description="Aminotransferase class V" evidence="2">
    <location>
        <begin position="79"/>
        <end position="344"/>
    </location>
</feature>
<dbReference type="PANTHER" id="PTHR43586">
    <property type="entry name" value="CYSTEINE DESULFURASE"/>
    <property type="match status" value="1"/>
</dbReference>
<gene>
    <name evidence="3" type="ORF">N7452_007317</name>
</gene>
<dbReference type="InterPro" id="IPR000192">
    <property type="entry name" value="Aminotrans_V_dom"/>
</dbReference>
<dbReference type="EMBL" id="JAPZBQ010000004">
    <property type="protein sequence ID" value="KAJ5334914.1"/>
    <property type="molecule type" value="Genomic_DNA"/>
</dbReference>
<dbReference type="InterPro" id="IPR015422">
    <property type="entry name" value="PyrdxlP-dep_Trfase_small"/>
</dbReference>
<accession>A0A9W9QF19</accession>
<reference evidence="3" key="1">
    <citation type="submission" date="2022-12" db="EMBL/GenBank/DDBJ databases">
        <authorList>
            <person name="Petersen C."/>
        </authorList>
    </citation>
    <scope>NUCLEOTIDE SEQUENCE</scope>
    <source>
        <strain evidence="3">IBT 35673</strain>
    </source>
</reference>
<dbReference type="InterPro" id="IPR015424">
    <property type="entry name" value="PyrdxlP-dep_Trfase"/>
</dbReference>
<protein>
    <recommendedName>
        <fullName evidence="2">Aminotransferase class V domain-containing protein</fullName>
    </recommendedName>
</protein>
<dbReference type="PANTHER" id="PTHR43586:SF8">
    <property type="entry name" value="CYSTEINE DESULFURASE 1, CHLOROPLASTIC"/>
    <property type="match status" value="1"/>
</dbReference>
<dbReference type="AlphaFoldDB" id="A0A9W9QF19"/>
<dbReference type="Gene3D" id="3.40.640.10">
    <property type="entry name" value="Type I PLP-dependent aspartate aminotransferase-like (Major domain)"/>
    <property type="match status" value="1"/>
</dbReference>
<name>A0A9W9QF19_PENBR</name>
<dbReference type="Pfam" id="PF00266">
    <property type="entry name" value="Aminotran_5"/>
    <property type="match status" value="1"/>
</dbReference>
<keyword evidence="1" id="KW-0663">Pyridoxal phosphate</keyword>